<protein>
    <submittedName>
        <fullName evidence="1">Uncharacterized protein</fullName>
    </submittedName>
</protein>
<gene>
    <name evidence="1" type="ORF">AVEN_28225_1</name>
</gene>
<reference evidence="1 2" key="1">
    <citation type="journal article" date="2019" name="Sci. Rep.">
        <title>Orb-weaving spider Araneus ventricosus genome elucidates the spidroin gene catalogue.</title>
        <authorList>
            <person name="Kono N."/>
            <person name="Nakamura H."/>
            <person name="Ohtoshi R."/>
            <person name="Moran D.A.P."/>
            <person name="Shinohara A."/>
            <person name="Yoshida Y."/>
            <person name="Fujiwara M."/>
            <person name="Mori M."/>
            <person name="Tomita M."/>
            <person name="Arakawa K."/>
        </authorList>
    </citation>
    <scope>NUCLEOTIDE SEQUENCE [LARGE SCALE GENOMIC DNA]</scope>
</reference>
<accession>A0A4Y2V225</accession>
<evidence type="ECO:0000313" key="1">
    <source>
        <dbReference type="EMBL" id="GBO19279.1"/>
    </source>
</evidence>
<comment type="caution">
    <text evidence="1">The sequence shown here is derived from an EMBL/GenBank/DDBJ whole genome shotgun (WGS) entry which is preliminary data.</text>
</comment>
<sequence length="95" mass="10561">MRCTVPLLIDSSTSISRVDIPLFCRMSSYTAKSWHCWSQRAPAQGVASPLFLRVPPHNADTTGIWCTVQDTALRTPHSSHDKFVKHAPLLSEEIG</sequence>
<dbReference type="EMBL" id="BGPR01042769">
    <property type="protein sequence ID" value="GBO19279.1"/>
    <property type="molecule type" value="Genomic_DNA"/>
</dbReference>
<dbReference type="AlphaFoldDB" id="A0A4Y2V225"/>
<organism evidence="1 2">
    <name type="scientific">Araneus ventricosus</name>
    <name type="common">Orbweaver spider</name>
    <name type="synonym">Epeira ventricosa</name>
    <dbReference type="NCBI Taxonomy" id="182803"/>
    <lineage>
        <taxon>Eukaryota</taxon>
        <taxon>Metazoa</taxon>
        <taxon>Ecdysozoa</taxon>
        <taxon>Arthropoda</taxon>
        <taxon>Chelicerata</taxon>
        <taxon>Arachnida</taxon>
        <taxon>Araneae</taxon>
        <taxon>Araneomorphae</taxon>
        <taxon>Entelegynae</taxon>
        <taxon>Araneoidea</taxon>
        <taxon>Araneidae</taxon>
        <taxon>Araneus</taxon>
    </lineage>
</organism>
<proteinExistence type="predicted"/>
<keyword evidence="2" id="KW-1185">Reference proteome</keyword>
<evidence type="ECO:0000313" key="2">
    <source>
        <dbReference type="Proteomes" id="UP000499080"/>
    </source>
</evidence>
<name>A0A4Y2V225_ARAVE</name>
<dbReference type="Proteomes" id="UP000499080">
    <property type="component" value="Unassembled WGS sequence"/>
</dbReference>